<feature type="compositionally biased region" description="Basic and acidic residues" evidence="1">
    <location>
        <begin position="397"/>
        <end position="412"/>
    </location>
</feature>
<dbReference type="GO" id="GO:0016740">
    <property type="term" value="F:transferase activity"/>
    <property type="evidence" value="ECO:0007669"/>
    <property type="project" value="TreeGrafter"/>
</dbReference>
<dbReference type="InterPro" id="IPR052926">
    <property type="entry name" value="Metallo-beta-lactamase_dom"/>
</dbReference>
<gene>
    <name evidence="2" type="ORF">K458DRAFT_387537</name>
</gene>
<feature type="region of interest" description="Disordered" evidence="1">
    <location>
        <begin position="313"/>
        <end position="347"/>
    </location>
</feature>
<dbReference type="Gene3D" id="3.60.15.10">
    <property type="entry name" value="Ribonuclease Z/Hydroxyacylglutathione hydrolase-like"/>
    <property type="match status" value="1"/>
</dbReference>
<feature type="region of interest" description="Disordered" evidence="1">
    <location>
        <begin position="662"/>
        <end position="763"/>
    </location>
</feature>
<feature type="region of interest" description="Disordered" evidence="1">
    <location>
        <begin position="454"/>
        <end position="475"/>
    </location>
</feature>
<feature type="compositionally biased region" description="Polar residues" evidence="1">
    <location>
        <begin position="693"/>
        <end position="706"/>
    </location>
</feature>
<dbReference type="InterPro" id="IPR036866">
    <property type="entry name" value="RibonucZ/Hydroxyglut_hydro"/>
</dbReference>
<feature type="compositionally biased region" description="Low complexity" evidence="1">
    <location>
        <begin position="711"/>
        <end position="723"/>
    </location>
</feature>
<dbReference type="EMBL" id="MU005578">
    <property type="protein sequence ID" value="KAF2685577.1"/>
    <property type="molecule type" value="Genomic_DNA"/>
</dbReference>
<feature type="region of interest" description="Disordered" evidence="1">
    <location>
        <begin position="397"/>
        <end position="425"/>
    </location>
</feature>
<keyword evidence="3" id="KW-1185">Reference proteome</keyword>
<name>A0A6G1J4X7_9PLEO</name>
<proteinExistence type="predicted"/>
<evidence type="ECO:0000313" key="2">
    <source>
        <dbReference type="EMBL" id="KAF2685577.1"/>
    </source>
</evidence>
<sequence length="810" mass="92188">MAVTTERMPKPTIRLKSFDRIEIVTVVDNANDKGKQVVRLPPGFENLSHWTCPGISWQIAGVCEHPERRQIRHIIAFDAHSSLHNPQSGPSVNEVDQKGQSVAQDTLGNAINEDEDATHNYFVIFDKELPNDERIGICKVKNKGLIVLCPRSKSGIVKSIKYAMRATGERRVYAIFGGFLFEKFHCEMWRLQLMMHRLKYWRTELLVLGRCTGQYVINELRRQMPDVVWPSYAGASFAVGDTLNAVGVKEQLDEFDSGSSLTVTPTNMRHDSTASCSTCSLEDILKLPSVPLNPDIPWRPTLFNALPGRRNSSILSETPETRPVSPHTMDTPPVPTTRPLRPSTGYDLNADLRQKERNGITSEKLTELIKETNWGLANPDLRVWPLRIEYDRDPSKLTKDKASVRPDSRDQIPEAGPSSRCKNESAHGQLYEVHSNAEAEPSDHVTFDFESRRYSNGSDKTISEPAAVPGETPSLETREGKLPVEQVRSLMEQIAERALREVQEDRAKRVRWWQCRARILRQDDQLREQHQAKLNWAEKIRARDQLFEEEGQEARLYPQRKRIVLRIEEIWLAKQGRKRKAVEQQKLTEFWGKVGKIREDLDSYGTLLVEQLRAEEELRREHQSHPVHPLRQNPPHSLERQGDRPSYSGYQARKYSTYSAWRKASTKPVAGLHRVSGSRDLRGGAGTPAAEQSGLSSAEQTNSSAAERSDPASAERPAASSAEPRPPSRRGPPNPESLTNRLERAQVTPPISDPGITERRAPGELRRTAHEIVQRNWDISEGAQLWYWVRRSWGRVWNHMRHSCSKSKKD</sequence>
<evidence type="ECO:0000313" key="3">
    <source>
        <dbReference type="Proteomes" id="UP000799291"/>
    </source>
</evidence>
<organism evidence="2 3">
    <name type="scientific">Lentithecium fluviatile CBS 122367</name>
    <dbReference type="NCBI Taxonomy" id="1168545"/>
    <lineage>
        <taxon>Eukaryota</taxon>
        <taxon>Fungi</taxon>
        <taxon>Dikarya</taxon>
        <taxon>Ascomycota</taxon>
        <taxon>Pezizomycotina</taxon>
        <taxon>Dothideomycetes</taxon>
        <taxon>Pleosporomycetidae</taxon>
        <taxon>Pleosporales</taxon>
        <taxon>Massarineae</taxon>
        <taxon>Lentitheciaceae</taxon>
        <taxon>Lentithecium</taxon>
    </lineage>
</organism>
<reference evidence="2" key="1">
    <citation type="journal article" date="2020" name="Stud. Mycol.">
        <title>101 Dothideomycetes genomes: a test case for predicting lifestyles and emergence of pathogens.</title>
        <authorList>
            <person name="Haridas S."/>
            <person name="Albert R."/>
            <person name="Binder M."/>
            <person name="Bloem J."/>
            <person name="Labutti K."/>
            <person name="Salamov A."/>
            <person name="Andreopoulos B."/>
            <person name="Baker S."/>
            <person name="Barry K."/>
            <person name="Bills G."/>
            <person name="Bluhm B."/>
            <person name="Cannon C."/>
            <person name="Castanera R."/>
            <person name="Culley D."/>
            <person name="Daum C."/>
            <person name="Ezra D."/>
            <person name="Gonzalez J."/>
            <person name="Henrissat B."/>
            <person name="Kuo A."/>
            <person name="Liang C."/>
            <person name="Lipzen A."/>
            <person name="Lutzoni F."/>
            <person name="Magnuson J."/>
            <person name="Mondo S."/>
            <person name="Nolan M."/>
            <person name="Ohm R."/>
            <person name="Pangilinan J."/>
            <person name="Park H.-J."/>
            <person name="Ramirez L."/>
            <person name="Alfaro M."/>
            <person name="Sun H."/>
            <person name="Tritt A."/>
            <person name="Yoshinaga Y."/>
            <person name="Zwiers L.-H."/>
            <person name="Turgeon B."/>
            <person name="Goodwin S."/>
            <person name="Spatafora J."/>
            <person name="Crous P."/>
            <person name="Grigoriev I."/>
        </authorList>
    </citation>
    <scope>NUCLEOTIDE SEQUENCE</scope>
    <source>
        <strain evidence="2">CBS 122367</strain>
    </source>
</reference>
<accession>A0A6G1J4X7</accession>
<dbReference type="Proteomes" id="UP000799291">
    <property type="component" value="Unassembled WGS sequence"/>
</dbReference>
<dbReference type="PANTHER" id="PTHR13754">
    <property type="entry name" value="METALLO-BETA-LACTAMASE SUPERFAMILY PROTEIN"/>
    <property type="match status" value="1"/>
</dbReference>
<evidence type="ECO:0000256" key="1">
    <source>
        <dbReference type="SAM" id="MobiDB-lite"/>
    </source>
</evidence>
<dbReference type="PANTHER" id="PTHR13754:SF13">
    <property type="entry name" value="METALLO-BETA-LACTAMASE SUPERFAMILY PROTEIN (AFU_ORTHOLOGUE AFUA_3G07630)"/>
    <property type="match status" value="1"/>
</dbReference>
<feature type="region of interest" description="Disordered" evidence="1">
    <location>
        <begin position="619"/>
        <end position="649"/>
    </location>
</feature>
<dbReference type="OrthoDB" id="1470350at2759"/>
<protein>
    <submittedName>
        <fullName evidence="2">Uncharacterized protein</fullName>
    </submittedName>
</protein>
<dbReference type="AlphaFoldDB" id="A0A6G1J4X7"/>